<evidence type="ECO:0000256" key="2">
    <source>
        <dbReference type="SAM" id="Phobius"/>
    </source>
</evidence>
<dbReference type="Proteomes" id="UP000639338">
    <property type="component" value="Unassembled WGS sequence"/>
</dbReference>
<name>A0A835CPE5_APHGI</name>
<dbReference type="InterPro" id="IPR000742">
    <property type="entry name" value="EGF"/>
</dbReference>
<dbReference type="OrthoDB" id="8193455at2759"/>
<comment type="caution">
    <text evidence="4">The sequence shown here is derived from an EMBL/GenBank/DDBJ whole genome shotgun (WGS) entry which is preliminary data.</text>
</comment>
<evidence type="ECO:0000313" key="4">
    <source>
        <dbReference type="EMBL" id="KAF7988010.1"/>
    </source>
</evidence>
<evidence type="ECO:0000313" key="5">
    <source>
        <dbReference type="Proteomes" id="UP000639338"/>
    </source>
</evidence>
<feature type="domain" description="EGF-like" evidence="3">
    <location>
        <begin position="97"/>
        <end position="139"/>
    </location>
</feature>
<protein>
    <recommendedName>
        <fullName evidence="3">EGF-like domain-containing protein</fullName>
    </recommendedName>
</protein>
<proteinExistence type="predicted"/>
<keyword evidence="2" id="KW-0812">Transmembrane</keyword>
<dbReference type="PROSITE" id="PS01186">
    <property type="entry name" value="EGF_2"/>
    <property type="match status" value="1"/>
</dbReference>
<dbReference type="AlphaFoldDB" id="A0A835CPE5"/>
<dbReference type="EMBL" id="JACMRX010000006">
    <property type="protein sequence ID" value="KAF7988010.1"/>
    <property type="molecule type" value="Genomic_DNA"/>
</dbReference>
<feature type="transmembrane region" description="Helical" evidence="2">
    <location>
        <begin position="6"/>
        <end position="26"/>
    </location>
</feature>
<dbReference type="PROSITE" id="PS50026">
    <property type="entry name" value="EGF_3"/>
    <property type="match status" value="1"/>
</dbReference>
<sequence length="166" mass="17929">MKSVNIIRIIFPISVIIILPIFTNALTTFGKTSSQNQNQSPPPTPVGKAHECRTENDCGAIQNTSCIADPGDGKTKCLCGDYSPPVNGLCTNKWKAVRAPCKDHAECGEGAHCIQGNNTSSGKKCACLEGYYEENLRCNGSFSMLRNQPTIILIFALVVLKTLSYS</sequence>
<accession>A0A835CPE5</accession>
<organism evidence="4 5">
    <name type="scientific">Aphidius gifuensis</name>
    <name type="common">Parasitoid wasp</name>
    <dbReference type="NCBI Taxonomy" id="684658"/>
    <lineage>
        <taxon>Eukaryota</taxon>
        <taxon>Metazoa</taxon>
        <taxon>Ecdysozoa</taxon>
        <taxon>Arthropoda</taxon>
        <taxon>Hexapoda</taxon>
        <taxon>Insecta</taxon>
        <taxon>Pterygota</taxon>
        <taxon>Neoptera</taxon>
        <taxon>Endopterygota</taxon>
        <taxon>Hymenoptera</taxon>
        <taxon>Apocrita</taxon>
        <taxon>Ichneumonoidea</taxon>
        <taxon>Braconidae</taxon>
        <taxon>Aphidiinae</taxon>
        <taxon>Aphidius</taxon>
    </lineage>
</organism>
<evidence type="ECO:0000259" key="3">
    <source>
        <dbReference type="PROSITE" id="PS50026"/>
    </source>
</evidence>
<keyword evidence="2" id="KW-0472">Membrane</keyword>
<gene>
    <name evidence="4" type="ORF">HCN44_007504</name>
</gene>
<reference evidence="4 5" key="1">
    <citation type="submission" date="2020-08" db="EMBL/GenBank/DDBJ databases">
        <title>Aphidius gifuensis genome sequencing and assembly.</title>
        <authorList>
            <person name="Du Z."/>
        </authorList>
    </citation>
    <scope>NUCLEOTIDE SEQUENCE [LARGE SCALE GENOMIC DNA]</scope>
    <source>
        <strain evidence="4">YNYX2018</strain>
        <tissue evidence="4">Adults</tissue>
    </source>
</reference>
<evidence type="ECO:0000256" key="1">
    <source>
        <dbReference type="PROSITE-ProRule" id="PRU00076"/>
    </source>
</evidence>
<keyword evidence="1" id="KW-0245">EGF-like domain</keyword>
<keyword evidence="5" id="KW-1185">Reference proteome</keyword>
<comment type="caution">
    <text evidence="1">Lacks conserved residue(s) required for the propagation of feature annotation.</text>
</comment>
<keyword evidence="2" id="KW-1133">Transmembrane helix</keyword>